<dbReference type="EMBL" id="CAJFCJ010000001">
    <property type="protein sequence ID" value="CAD5111468.1"/>
    <property type="molecule type" value="Genomic_DNA"/>
</dbReference>
<keyword evidence="5 7" id="KW-0472">Membrane</keyword>
<feature type="transmembrane region" description="Helical" evidence="7">
    <location>
        <begin position="123"/>
        <end position="144"/>
    </location>
</feature>
<feature type="transmembrane region" description="Helical" evidence="7">
    <location>
        <begin position="94"/>
        <end position="111"/>
    </location>
</feature>
<dbReference type="GO" id="GO:0006937">
    <property type="term" value="P:regulation of muscle contraction"/>
    <property type="evidence" value="ECO:0007669"/>
    <property type="project" value="TreeGrafter"/>
</dbReference>
<evidence type="ECO:0000256" key="3">
    <source>
        <dbReference type="ARBA" id="ARBA00022692"/>
    </source>
</evidence>
<evidence type="ECO:0000256" key="1">
    <source>
        <dbReference type="ARBA" id="ARBA00004141"/>
    </source>
</evidence>
<dbReference type="SUPFAM" id="SSF103473">
    <property type="entry name" value="MFS general substrate transporter"/>
    <property type="match status" value="1"/>
</dbReference>
<dbReference type="InterPro" id="IPR010291">
    <property type="entry name" value="Ion_channel_UNC-93"/>
</dbReference>
<proteinExistence type="inferred from homology"/>
<feature type="region of interest" description="Disordered" evidence="6">
    <location>
        <begin position="1"/>
        <end position="21"/>
    </location>
</feature>
<dbReference type="InterPro" id="IPR036259">
    <property type="entry name" value="MFS_trans_sf"/>
</dbReference>
<keyword evidence="3 7" id="KW-0812">Transmembrane</keyword>
<dbReference type="GO" id="GO:0043266">
    <property type="term" value="P:regulation of potassium ion transport"/>
    <property type="evidence" value="ECO:0007669"/>
    <property type="project" value="TreeGrafter"/>
</dbReference>
<comment type="caution">
    <text evidence="8">The sequence shown here is derived from an EMBL/GenBank/DDBJ whole genome shotgun (WGS) entry which is preliminary data.</text>
</comment>
<sequence>MKETTGLLSTEENTYESNPEKEPITKKEAYKALLAVSFSFMLVFTATISVFALQSSINEIADLGVIGLTTNGVGIIVSCLYAPIFVKKFGCKRSLLISLTCQTGIVLAQFYPRIYTLVPGNIISGFLYGPMWTSQSVYITMIAIRYANTYKLDKGEIINHFNGIFWGICLTMKLWGNLISGFILKPSGENMLNVTECGKNYCPYSVPEEVLRPKKPSPFQIYTIMSIFLVFDILAICTTAIFLKKQQLTVKLRATSFKSSVLSTLKAHKNLLFILIIPATIFTAFEQAFMTVEYAQSFVNCAIGLSYVGWFNVILGIGSSISSFLLPKVVKRVGQLTIIFIAFFMNMGLLVFLYLWKPGPNSKALLLTFPALWAITDSAWQNTLPSYLGLHFSHNQESIFAAYRLWQGAGYMSNNGYSPFLCMSQKIIILMSVLVLALIAFTTSKMVIRFRLKKMIRYNDL</sequence>
<comment type="subcellular location">
    <subcellularLocation>
        <location evidence="1">Membrane</location>
        <topology evidence="1">Multi-pass membrane protein</topology>
    </subcellularLocation>
</comment>
<feature type="transmembrane region" description="Helical" evidence="7">
    <location>
        <begin position="164"/>
        <end position="184"/>
    </location>
</feature>
<organism evidence="8 9">
    <name type="scientific">Dimorphilus gyrociliatus</name>
    <dbReference type="NCBI Taxonomy" id="2664684"/>
    <lineage>
        <taxon>Eukaryota</taxon>
        <taxon>Metazoa</taxon>
        <taxon>Spiralia</taxon>
        <taxon>Lophotrochozoa</taxon>
        <taxon>Annelida</taxon>
        <taxon>Polychaeta</taxon>
        <taxon>Polychaeta incertae sedis</taxon>
        <taxon>Dinophilidae</taxon>
        <taxon>Dimorphilus</taxon>
    </lineage>
</organism>
<dbReference type="GO" id="GO:0055120">
    <property type="term" value="C:striated muscle dense body"/>
    <property type="evidence" value="ECO:0007669"/>
    <property type="project" value="TreeGrafter"/>
</dbReference>
<reference evidence="8 9" key="1">
    <citation type="submission" date="2020-08" db="EMBL/GenBank/DDBJ databases">
        <authorList>
            <person name="Hejnol A."/>
        </authorList>
    </citation>
    <scope>NUCLEOTIDE SEQUENCE [LARGE SCALE GENOMIC DNA]</scope>
</reference>
<comment type="similarity">
    <text evidence="2">Belongs to the unc-93 family.</text>
</comment>
<dbReference type="Gene3D" id="1.20.1250.20">
    <property type="entry name" value="MFS general substrate transporter like domains"/>
    <property type="match status" value="1"/>
</dbReference>
<feature type="transmembrane region" description="Helical" evidence="7">
    <location>
        <begin position="219"/>
        <end position="243"/>
    </location>
</feature>
<feature type="compositionally biased region" description="Polar residues" evidence="6">
    <location>
        <begin position="1"/>
        <end position="17"/>
    </location>
</feature>
<feature type="transmembrane region" description="Helical" evidence="7">
    <location>
        <begin position="427"/>
        <end position="448"/>
    </location>
</feature>
<dbReference type="InterPro" id="IPR051951">
    <property type="entry name" value="UNC-93_regulatory"/>
</dbReference>
<evidence type="ECO:0000256" key="7">
    <source>
        <dbReference type="SAM" id="Phobius"/>
    </source>
</evidence>
<evidence type="ECO:0000256" key="4">
    <source>
        <dbReference type="ARBA" id="ARBA00022989"/>
    </source>
</evidence>
<gene>
    <name evidence="8" type="ORF">DGYR_LOCUS760</name>
</gene>
<keyword evidence="9" id="KW-1185">Reference proteome</keyword>
<feature type="transmembrane region" description="Helical" evidence="7">
    <location>
        <begin position="302"/>
        <end position="326"/>
    </location>
</feature>
<feature type="transmembrane region" description="Helical" evidence="7">
    <location>
        <begin position="32"/>
        <end position="54"/>
    </location>
</feature>
<accession>A0A7I8V6W0</accession>
<evidence type="ECO:0000256" key="5">
    <source>
        <dbReference type="ARBA" id="ARBA00023136"/>
    </source>
</evidence>
<feature type="transmembrane region" description="Helical" evidence="7">
    <location>
        <begin position="338"/>
        <end position="356"/>
    </location>
</feature>
<dbReference type="GO" id="GO:0005886">
    <property type="term" value="C:plasma membrane"/>
    <property type="evidence" value="ECO:0007669"/>
    <property type="project" value="TreeGrafter"/>
</dbReference>
<dbReference type="OrthoDB" id="78663at2759"/>
<name>A0A7I8V6W0_9ANNE</name>
<dbReference type="AlphaFoldDB" id="A0A7I8V6W0"/>
<dbReference type="PANTHER" id="PTHR19444">
    <property type="entry name" value="UNC-93 RELATED"/>
    <property type="match status" value="1"/>
</dbReference>
<keyword evidence="4 7" id="KW-1133">Transmembrane helix</keyword>
<evidence type="ECO:0000256" key="2">
    <source>
        <dbReference type="ARBA" id="ARBA00009172"/>
    </source>
</evidence>
<evidence type="ECO:0000256" key="6">
    <source>
        <dbReference type="SAM" id="MobiDB-lite"/>
    </source>
</evidence>
<feature type="transmembrane region" description="Helical" evidence="7">
    <location>
        <begin position="271"/>
        <end position="290"/>
    </location>
</feature>
<dbReference type="Proteomes" id="UP000549394">
    <property type="component" value="Unassembled WGS sequence"/>
</dbReference>
<dbReference type="Pfam" id="PF05978">
    <property type="entry name" value="UNC-93"/>
    <property type="match status" value="1"/>
</dbReference>
<evidence type="ECO:0000313" key="9">
    <source>
        <dbReference type="Proteomes" id="UP000549394"/>
    </source>
</evidence>
<evidence type="ECO:0000313" key="8">
    <source>
        <dbReference type="EMBL" id="CAD5111468.1"/>
    </source>
</evidence>
<feature type="transmembrane region" description="Helical" evidence="7">
    <location>
        <begin position="60"/>
        <end position="82"/>
    </location>
</feature>
<dbReference type="GO" id="GO:0015459">
    <property type="term" value="F:potassium channel regulator activity"/>
    <property type="evidence" value="ECO:0007669"/>
    <property type="project" value="TreeGrafter"/>
</dbReference>
<protein>
    <submittedName>
        <fullName evidence="8">DgyrCDS779</fullName>
    </submittedName>
</protein>
<dbReference type="PANTHER" id="PTHR19444:SF11">
    <property type="entry name" value="UNC93-LIKE PROTEIN"/>
    <property type="match status" value="1"/>
</dbReference>